<dbReference type="Proteomes" id="UP000054023">
    <property type="component" value="Unassembled WGS sequence"/>
</dbReference>
<dbReference type="AlphaFoldDB" id="A0A0W8IKZ6"/>
<keyword evidence="2 5" id="KW-0812">Transmembrane</keyword>
<reference evidence="7 9" key="3">
    <citation type="submission" date="2020-08" db="EMBL/GenBank/DDBJ databases">
        <title>Sequencing the genomes of 1000 actinobacteria strains.</title>
        <authorList>
            <person name="Klenk H.-P."/>
        </authorList>
    </citation>
    <scope>NUCLEOTIDE SEQUENCE [LARGE SCALE GENOMIC DNA]</scope>
    <source>
        <strain evidence="7 9">DSM 19081</strain>
    </source>
</reference>
<sequence length="250" mass="26486">MESLIPLAVVGLVLLAAVIQRLVGLGFGMVMAPFLVVLIGAHEGVMLVNFLSIFAPILVLPRIWGDIEWRKVLWLGLPALAVMPAAAWISVNSSSGPLYVVVAALVIIGLITSMLLSRITFQADGVTTRVIAGLGSGAGTVIAGVGGPAMTIYAVVSRWPIMSMIATLQPIWILLSLGSFGIKWSFDDGALPGLPWWAWAGSVVAIVVGIGIGEWLQRRIDETLVRRLVLILAFIGSVMALITGLRLMLG</sequence>
<evidence type="ECO:0000256" key="1">
    <source>
        <dbReference type="ARBA" id="ARBA00004141"/>
    </source>
</evidence>
<comment type="subcellular location">
    <subcellularLocation>
        <location evidence="5">Cell membrane</location>
        <topology evidence="5">Multi-pass membrane protein</topology>
    </subcellularLocation>
    <subcellularLocation>
        <location evidence="1">Membrane</location>
        <topology evidence="1">Multi-pass membrane protein</topology>
    </subcellularLocation>
</comment>
<feature type="transmembrane region" description="Helical" evidence="5">
    <location>
        <begin position="194"/>
        <end position="216"/>
    </location>
</feature>
<feature type="transmembrane region" description="Helical" evidence="5">
    <location>
        <begin position="228"/>
        <end position="249"/>
    </location>
</feature>
<name>A0A0W8IKZ6_9MICC</name>
<dbReference type="OrthoDB" id="3872971at2"/>
<evidence type="ECO:0000256" key="3">
    <source>
        <dbReference type="ARBA" id="ARBA00022989"/>
    </source>
</evidence>
<dbReference type="EMBL" id="LQBM01000001">
    <property type="protein sequence ID" value="KUG60637.1"/>
    <property type="molecule type" value="Genomic_DNA"/>
</dbReference>
<protein>
    <recommendedName>
        <fullName evidence="5">Probable membrane transporter protein</fullName>
    </recommendedName>
</protein>
<keyword evidence="5" id="KW-1003">Cell membrane</keyword>
<reference evidence="8" key="2">
    <citation type="submission" date="2015-12" db="EMBL/GenBank/DDBJ databases">
        <authorList>
            <person name="Nair G.R."/>
            <person name="Kaur G."/>
            <person name="Mayilraj S."/>
        </authorList>
    </citation>
    <scope>NUCLEOTIDE SEQUENCE [LARGE SCALE GENOMIC DNA]</scope>
    <source>
        <strain evidence="8">CD08_7</strain>
    </source>
</reference>
<dbReference type="STRING" id="317018.AVL63_09870"/>
<dbReference type="InterPro" id="IPR002781">
    <property type="entry name" value="TM_pro_TauE-like"/>
</dbReference>
<keyword evidence="8" id="KW-1185">Reference proteome</keyword>
<evidence type="ECO:0000313" key="8">
    <source>
        <dbReference type="Proteomes" id="UP000054023"/>
    </source>
</evidence>
<evidence type="ECO:0000313" key="7">
    <source>
        <dbReference type="EMBL" id="MBA8922510.1"/>
    </source>
</evidence>
<dbReference type="RefSeq" id="WP_058887612.1">
    <property type="nucleotide sequence ID" value="NZ_BAAAKT010000001.1"/>
</dbReference>
<dbReference type="EMBL" id="JACJIH010000001">
    <property type="protein sequence ID" value="MBA8922510.1"/>
    <property type="molecule type" value="Genomic_DNA"/>
</dbReference>
<gene>
    <name evidence="6" type="ORF">AVL63_09870</name>
    <name evidence="7" type="ORF">HNR24_002443</name>
</gene>
<evidence type="ECO:0000313" key="6">
    <source>
        <dbReference type="EMBL" id="KUG60637.1"/>
    </source>
</evidence>
<dbReference type="Pfam" id="PF01925">
    <property type="entry name" value="TauE"/>
    <property type="match status" value="1"/>
</dbReference>
<evidence type="ECO:0000313" key="9">
    <source>
        <dbReference type="Proteomes" id="UP000546252"/>
    </source>
</evidence>
<feature type="transmembrane region" description="Helical" evidence="5">
    <location>
        <begin position="34"/>
        <end position="60"/>
    </location>
</feature>
<comment type="similarity">
    <text evidence="5">Belongs to the 4-toluene sulfonate uptake permease (TSUP) (TC 2.A.102) family.</text>
</comment>
<feature type="transmembrane region" description="Helical" evidence="5">
    <location>
        <begin position="97"/>
        <end position="116"/>
    </location>
</feature>
<evidence type="ECO:0000256" key="4">
    <source>
        <dbReference type="ARBA" id="ARBA00023136"/>
    </source>
</evidence>
<accession>A0A0W8IKZ6</accession>
<dbReference type="GO" id="GO:0005886">
    <property type="term" value="C:plasma membrane"/>
    <property type="evidence" value="ECO:0007669"/>
    <property type="project" value="UniProtKB-SubCell"/>
</dbReference>
<organism evidence="6 8">
    <name type="scientific">Nesterenkonia jeotgali</name>
    <dbReference type="NCBI Taxonomy" id="317018"/>
    <lineage>
        <taxon>Bacteria</taxon>
        <taxon>Bacillati</taxon>
        <taxon>Actinomycetota</taxon>
        <taxon>Actinomycetes</taxon>
        <taxon>Micrococcales</taxon>
        <taxon>Micrococcaceae</taxon>
        <taxon>Nesterenkonia</taxon>
    </lineage>
</organism>
<evidence type="ECO:0000256" key="2">
    <source>
        <dbReference type="ARBA" id="ARBA00022692"/>
    </source>
</evidence>
<reference evidence="6" key="1">
    <citation type="submission" date="2015-12" db="EMBL/GenBank/DDBJ databases">
        <authorList>
            <person name="Shamseldin A."/>
            <person name="Moawad H."/>
            <person name="Abd El-Rahim W.M."/>
            <person name="Sadowsky M.J."/>
        </authorList>
    </citation>
    <scope>NUCLEOTIDE SEQUENCE [LARGE SCALE GENOMIC DNA]</scope>
    <source>
        <strain evidence="6">CD08_7</strain>
    </source>
</reference>
<keyword evidence="3 5" id="KW-1133">Transmembrane helix</keyword>
<keyword evidence="4 5" id="KW-0472">Membrane</keyword>
<dbReference type="Proteomes" id="UP000546252">
    <property type="component" value="Unassembled WGS sequence"/>
</dbReference>
<evidence type="ECO:0000256" key="5">
    <source>
        <dbReference type="RuleBase" id="RU363041"/>
    </source>
</evidence>
<feature type="transmembrane region" description="Helical" evidence="5">
    <location>
        <begin position="72"/>
        <end position="91"/>
    </location>
</feature>
<comment type="caution">
    <text evidence="6">The sequence shown here is derived from an EMBL/GenBank/DDBJ whole genome shotgun (WGS) entry which is preliminary data.</text>
</comment>
<proteinExistence type="inferred from homology"/>